<keyword evidence="2 5" id="KW-0812">Transmembrane</keyword>
<dbReference type="GO" id="GO:0004888">
    <property type="term" value="F:transmembrane signaling receptor activity"/>
    <property type="evidence" value="ECO:0007669"/>
    <property type="project" value="InterPro"/>
</dbReference>
<organism evidence="9 10">
    <name type="scientific">Macrostomum lignano</name>
    <dbReference type="NCBI Taxonomy" id="282301"/>
    <lineage>
        <taxon>Eukaryota</taxon>
        <taxon>Metazoa</taxon>
        <taxon>Spiralia</taxon>
        <taxon>Lophotrochozoa</taxon>
        <taxon>Platyhelminthes</taxon>
        <taxon>Rhabditophora</taxon>
        <taxon>Macrostomorpha</taxon>
        <taxon>Macrostomida</taxon>
        <taxon>Macrostomidae</taxon>
        <taxon>Macrostomum</taxon>
    </lineage>
</organism>
<name>A0A1I8JNQ8_9PLAT</name>
<evidence type="ECO:0000259" key="7">
    <source>
        <dbReference type="Pfam" id="PF02931"/>
    </source>
</evidence>
<evidence type="ECO:0000256" key="4">
    <source>
        <dbReference type="ARBA" id="ARBA00023136"/>
    </source>
</evidence>
<evidence type="ECO:0000313" key="9">
    <source>
        <dbReference type="Proteomes" id="UP000095280"/>
    </source>
</evidence>
<dbReference type="InterPro" id="IPR018000">
    <property type="entry name" value="Neurotransmitter_ion_chnl_CS"/>
</dbReference>
<dbReference type="Pfam" id="PF02931">
    <property type="entry name" value="Neur_chan_LBD"/>
    <property type="match status" value="1"/>
</dbReference>
<feature type="domain" description="Neurotransmitter-gated ion-channel transmembrane" evidence="8">
    <location>
        <begin position="361"/>
        <end position="447"/>
    </location>
</feature>
<evidence type="ECO:0000313" key="10">
    <source>
        <dbReference type="WBParaSite" id="snap_masked-unitig_33006-processed-gene-0.0-mRNA-1"/>
    </source>
</evidence>
<dbReference type="InterPro" id="IPR006201">
    <property type="entry name" value="Neur_channel"/>
</dbReference>
<dbReference type="AlphaFoldDB" id="A0A1I8JNQ8"/>
<feature type="transmembrane region" description="Helical" evidence="5">
    <location>
        <begin position="417"/>
        <end position="441"/>
    </location>
</feature>
<dbReference type="PANTHER" id="PTHR18945">
    <property type="entry name" value="NEUROTRANSMITTER GATED ION CHANNEL"/>
    <property type="match status" value="1"/>
</dbReference>
<keyword evidence="4 5" id="KW-0472">Membrane</keyword>
<proteinExistence type="predicted"/>
<dbReference type="PROSITE" id="PS00236">
    <property type="entry name" value="NEUROTR_ION_CHANNEL"/>
    <property type="match status" value="1"/>
</dbReference>
<dbReference type="InterPro" id="IPR006029">
    <property type="entry name" value="Neurotrans-gated_channel_TM"/>
</dbReference>
<feature type="chain" id="PRO_5009321881" evidence="6">
    <location>
        <begin position="24"/>
        <end position="458"/>
    </location>
</feature>
<evidence type="ECO:0000256" key="2">
    <source>
        <dbReference type="ARBA" id="ARBA00022692"/>
    </source>
</evidence>
<dbReference type="InterPro" id="IPR036719">
    <property type="entry name" value="Neuro-gated_channel_TM_sf"/>
</dbReference>
<dbReference type="InterPro" id="IPR038050">
    <property type="entry name" value="Neuro_actylchol_rec"/>
</dbReference>
<dbReference type="Pfam" id="PF02932">
    <property type="entry name" value="Neur_chan_memb"/>
    <property type="match status" value="1"/>
</dbReference>
<feature type="transmembrane region" description="Helical" evidence="5">
    <location>
        <begin position="386"/>
        <end position="402"/>
    </location>
</feature>
<dbReference type="SUPFAM" id="SSF63712">
    <property type="entry name" value="Nicotinic receptor ligand binding domain-like"/>
    <property type="match status" value="1"/>
</dbReference>
<dbReference type="InterPro" id="IPR036734">
    <property type="entry name" value="Neur_chan_lig-bd_sf"/>
</dbReference>
<evidence type="ECO:0000256" key="3">
    <source>
        <dbReference type="ARBA" id="ARBA00022989"/>
    </source>
</evidence>
<dbReference type="Gene3D" id="1.20.58.390">
    <property type="entry name" value="Neurotransmitter-gated ion-channel transmembrane domain"/>
    <property type="match status" value="1"/>
</dbReference>
<keyword evidence="9" id="KW-1185">Reference proteome</keyword>
<dbReference type="Gene3D" id="2.70.170.10">
    <property type="entry name" value="Neurotransmitter-gated ion-channel ligand-binding domain"/>
    <property type="match status" value="1"/>
</dbReference>
<feature type="signal peptide" evidence="6">
    <location>
        <begin position="1"/>
        <end position="23"/>
    </location>
</feature>
<feature type="domain" description="Neurotransmitter-gated ion-channel ligand-binding" evidence="7">
    <location>
        <begin position="251"/>
        <end position="352"/>
    </location>
</feature>
<protein>
    <submittedName>
        <fullName evidence="10">Neur_chan_LBD domain-containing protein</fullName>
    </submittedName>
</protein>
<evidence type="ECO:0000256" key="1">
    <source>
        <dbReference type="ARBA" id="ARBA00004141"/>
    </source>
</evidence>
<dbReference type="SUPFAM" id="SSF90112">
    <property type="entry name" value="Neurotransmitter-gated ion-channel transmembrane pore"/>
    <property type="match status" value="1"/>
</dbReference>
<evidence type="ECO:0000256" key="5">
    <source>
        <dbReference type="SAM" id="Phobius"/>
    </source>
</evidence>
<reference evidence="10" key="1">
    <citation type="submission" date="2016-11" db="UniProtKB">
        <authorList>
            <consortium name="WormBaseParasite"/>
        </authorList>
    </citation>
    <scope>IDENTIFICATION</scope>
</reference>
<dbReference type="Proteomes" id="UP000095280">
    <property type="component" value="Unplaced"/>
</dbReference>
<keyword evidence="6" id="KW-0732">Signal</keyword>
<dbReference type="InterPro" id="IPR006202">
    <property type="entry name" value="Neur_chan_lig-bd"/>
</dbReference>
<sequence length="458" mass="51510">MKQICLAICFLWTQRTLIGLVEAQAPGDPPSSRADQLPWAEVAASIMKALRQLCEAGKIFSATRTPGPTDRPHATPQLSICSKQHLLKGYDITSRPVRQDANPGGDKNWHVSVPYILDTPRVPETQQSWAAQKAAHSWRQLVVRRGRTGRRRRGGTSGHALNLLEASPAPHPAHGNLSGLAKKIVAGLENSARCESAFARRQVENHPWPSFQNERHQTISAQVSIRVFPDPSSRISASIADSNPQRPMTSTRTNMNTNAIVEKNGNVMWTFPIVVKMYCTLDVRYFPFDTQECNMTFVSWTYDGFQADQKVYYNARNQEWKVTGITPYQQFNKYPAGESPFPVIHFTIHMYRRCLFYVINLICPCLLIYFVSFLAFYLPIESGEKVNLEITVLLALVVFLLMRDHAAHPGCHPDSGLLFTVTMTMVALSVVMAVIVTQVFFSQPQERPPATPMRLSRL</sequence>
<comment type="subcellular location">
    <subcellularLocation>
        <location evidence="1">Membrane</location>
        <topology evidence="1">Multi-pass membrane protein</topology>
    </subcellularLocation>
</comment>
<dbReference type="CDD" id="cd19051">
    <property type="entry name" value="LGIC_TM_cation"/>
    <property type="match status" value="1"/>
</dbReference>
<feature type="transmembrane region" description="Helical" evidence="5">
    <location>
        <begin position="355"/>
        <end position="379"/>
    </location>
</feature>
<keyword evidence="3 5" id="KW-1133">Transmembrane helix</keyword>
<dbReference type="GO" id="GO:0016020">
    <property type="term" value="C:membrane"/>
    <property type="evidence" value="ECO:0007669"/>
    <property type="project" value="UniProtKB-SubCell"/>
</dbReference>
<dbReference type="GO" id="GO:0005230">
    <property type="term" value="F:extracellular ligand-gated monoatomic ion channel activity"/>
    <property type="evidence" value="ECO:0007669"/>
    <property type="project" value="InterPro"/>
</dbReference>
<evidence type="ECO:0000256" key="6">
    <source>
        <dbReference type="SAM" id="SignalP"/>
    </source>
</evidence>
<accession>A0A1I8JNQ8</accession>
<evidence type="ECO:0000259" key="8">
    <source>
        <dbReference type="Pfam" id="PF02932"/>
    </source>
</evidence>
<dbReference type="WBParaSite" id="snap_masked-unitig_33006-processed-gene-0.0-mRNA-1">
    <property type="protein sequence ID" value="snap_masked-unitig_33006-processed-gene-0.0-mRNA-1"/>
    <property type="gene ID" value="snap_masked-unitig_33006-processed-gene-0.0"/>
</dbReference>